<dbReference type="InterPro" id="IPR023753">
    <property type="entry name" value="FAD/NAD-binding_dom"/>
</dbReference>
<name>A0A1F6MQV9_9BACT</name>
<dbReference type="PANTHER" id="PTHR48105">
    <property type="entry name" value="THIOREDOXIN REDUCTASE 1-RELATED-RELATED"/>
    <property type="match status" value="1"/>
</dbReference>
<evidence type="ECO:0000256" key="1">
    <source>
        <dbReference type="ARBA" id="ARBA00022630"/>
    </source>
</evidence>
<comment type="caution">
    <text evidence="4">The sequence shown here is derived from an EMBL/GenBank/DDBJ whole genome shotgun (WGS) entry which is preliminary data.</text>
</comment>
<dbReference type="PRINTS" id="PR00469">
    <property type="entry name" value="PNDRDTASEII"/>
</dbReference>
<dbReference type="SUPFAM" id="SSF51905">
    <property type="entry name" value="FAD/NAD(P)-binding domain"/>
    <property type="match status" value="1"/>
</dbReference>
<evidence type="ECO:0000256" key="2">
    <source>
        <dbReference type="ARBA" id="ARBA00023002"/>
    </source>
</evidence>
<evidence type="ECO:0000259" key="3">
    <source>
        <dbReference type="Pfam" id="PF07992"/>
    </source>
</evidence>
<dbReference type="AlphaFoldDB" id="A0A1F6MQV9"/>
<dbReference type="PRINTS" id="PR00368">
    <property type="entry name" value="FADPNR"/>
</dbReference>
<dbReference type="GO" id="GO:0016491">
    <property type="term" value="F:oxidoreductase activity"/>
    <property type="evidence" value="ECO:0007669"/>
    <property type="project" value="UniProtKB-KW"/>
</dbReference>
<sequence>MPTKTNNILDLLIIGAAAAGPAAAVYASRRRLNFVVVSKDVGGEVALSGEIENWPGIIHTDGIELADMFAKQMKHYKVPVDEGLEVTGITPEKNVHIIRAKDGLGKEKTYKTKTVIVASGIHPRELGIPGEKKLKGKGVTSCTVCDGPLFAGKVTATIGAGNSALESALMMGDIAKKVYLITKYPNTKETQGGFPRGEAILIEKVKALKNVEIVYNASTKEILGEKVVSGLRYDNGDIKEHALDVEGVMVHIGNIPNSDFVTCVAKNELKEIKVDTLCRTNCPGVFAAGDVTDVPFKQIAIAAGHGVTAALSAIDYINKWK</sequence>
<accession>A0A1F6MQV9</accession>
<keyword evidence="1" id="KW-0285">Flavoprotein</keyword>
<reference evidence="4 5" key="1">
    <citation type="journal article" date="2016" name="Nat. Commun.">
        <title>Thousands of microbial genomes shed light on interconnected biogeochemical processes in an aquifer system.</title>
        <authorList>
            <person name="Anantharaman K."/>
            <person name="Brown C.T."/>
            <person name="Hug L.A."/>
            <person name="Sharon I."/>
            <person name="Castelle C.J."/>
            <person name="Probst A.J."/>
            <person name="Thomas B.C."/>
            <person name="Singh A."/>
            <person name="Wilkins M.J."/>
            <person name="Karaoz U."/>
            <person name="Brodie E.L."/>
            <person name="Williams K.H."/>
            <person name="Hubbard S.S."/>
            <person name="Banfield J.F."/>
        </authorList>
    </citation>
    <scope>NUCLEOTIDE SEQUENCE [LARGE SCALE GENOMIC DNA]</scope>
</reference>
<dbReference type="STRING" id="1798683.A3C90_03060"/>
<dbReference type="Proteomes" id="UP000177457">
    <property type="component" value="Unassembled WGS sequence"/>
</dbReference>
<organism evidence="4 5">
    <name type="scientific">Candidatus Magasanikbacteria bacterium RIFCSPHIGHO2_02_FULL_51_14</name>
    <dbReference type="NCBI Taxonomy" id="1798683"/>
    <lineage>
        <taxon>Bacteria</taxon>
        <taxon>Candidatus Magasanikiibacteriota</taxon>
    </lineage>
</organism>
<dbReference type="InterPro" id="IPR050097">
    <property type="entry name" value="Ferredoxin-NADP_redctase_2"/>
</dbReference>
<dbReference type="Pfam" id="PF07992">
    <property type="entry name" value="Pyr_redox_2"/>
    <property type="match status" value="1"/>
</dbReference>
<dbReference type="InterPro" id="IPR036188">
    <property type="entry name" value="FAD/NAD-bd_sf"/>
</dbReference>
<keyword evidence="2" id="KW-0560">Oxidoreductase</keyword>
<evidence type="ECO:0000313" key="5">
    <source>
        <dbReference type="Proteomes" id="UP000177457"/>
    </source>
</evidence>
<feature type="domain" description="FAD/NAD(P)-binding" evidence="3">
    <location>
        <begin position="10"/>
        <end position="306"/>
    </location>
</feature>
<protein>
    <recommendedName>
        <fullName evidence="3">FAD/NAD(P)-binding domain-containing protein</fullName>
    </recommendedName>
</protein>
<gene>
    <name evidence="4" type="ORF">A3C90_03060</name>
</gene>
<evidence type="ECO:0000313" key="4">
    <source>
        <dbReference type="EMBL" id="OGH74054.1"/>
    </source>
</evidence>
<dbReference type="EMBL" id="MFQE01000003">
    <property type="protein sequence ID" value="OGH74054.1"/>
    <property type="molecule type" value="Genomic_DNA"/>
</dbReference>
<proteinExistence type="predicted"/>
<dbReference type="Gene3D" id="3.50.50.60">
    <property type="entry name" value="FAD/NAD(P)-binding domain"/>
    <property type="match status" value="2"/>
</dbReference>